<evidence type="ECO:0000313" key="3">
    <source>
        <dbReference type="Proteomes" id="UP000324101"/>
    </source>
</evidence>
<reference evidence="2 3" key="1">
    <citation type="submission" date="2018-05" db="EMBL/GenBank/DDBJ databases">
        <title>Streptomyces venezuelae.</title>
        <authorList>
            <person name="Kim W."/>
            <person name="Lee N."/>
            <person name="Cho B.-K."/>
        </authorList>
    </citation>
    <scope>NUCLEOTIDE SEQUENCE [LARGE SCALE GENOMIC DNA]</scope>
    <source>
        <strain evidence="2 3">ATCC 21018</strain>
    </source>
</reference>
<evidence type="ECO:0000259" key="1">
    <source>
        <dbReference type="Pfam" id="PF08007"/>
    </source>
</evidence>
<dbReference type="EMBL" id="CP029189">
    <property type="protein sequence ID" value="QES57749.1"/>
    <property type="molecule type" value="Genomic_DNA"/>
</dbReference>
<name>A0A5P2DYQ4_STRVZ</name>
<dbReference type="CDD" id="cd02208">
    <property type="entry name" value="cupin_RmlC-like"/>
    <property type="match status" value="1"/>
</dbReference>
<feature type="domain" description="JmjC" evidence="1">
    <location>
        <begin position="163"/>
        <end position="259"/>
    </location>
</feature>
<dbReference type="SUPFAM" id="SSF51197">
    <property type="entry name" value="Clavaminate synthase-like"/>
    <property type="match status" value="1"/>
</dbReference>
<organism evidence="2 3">
    <name type="scientific">Streptomyces venezuelae</name>
    <dbReference type="NCBI Taxonomy" id="54571"/>
    <lineage>
        <taxon>Bacteria</taxon>
        <taxon>Bacillati</taxon>
        <taxon>Actinomycetota</taxon>
        <taxon>Actinomycetes</taxon>
        <taxon>Kitasatosporales</taxon>
        <taxon>Streptomycetaceae</taxon>
        <taxon>Streptomyces</taxon>
    </lineage>
</organism>
<evidence type="ECO:0000313" key="2">
    <source>
        <dbReference type="EMBL" id="QES57749.1"/>
    </source>
</evidence>
<dbReference type="OrthoDB" id="9799372at2"/>
<proteinExistence type="predicted"/>
<dbReference type="Pfam" id="PF08007">
    <property type="entry name" value="JmjC_2"/>
    <property type="match status" value="1"/>
</dbReference>
<dbReference type="Gene3D" id="2.60.120.650">
    <property type="entry name" value="Cupin"/>
    <property type="match status" value="1"/>
</dbReference>
<sequence>MTVTPHSVHRLDEVDRLAIRAGAVPDGLVSLVDAADGTAVERAAERLGLVLGDTVVSGLGQPCEAPALGRNAGTGLLPGRAEFERWLTAEPRLIAGPGTGANADMELRDADGKLPGEHFGNQLEPDSDTFQMDIHRVRRALESGVTLGVRQFDRWYGALAALMDDVVAVSGADVFTKLFISAGTTSVTGWHSDRQDVIALMLWGSKRFQLGSWDTPEGGPASRIVLDEVLKPGDCLLFPEGHPHQAVPLGDDSGLLSIALLRHHNWISRNQVPAHLGVAEFPPNEGTYRRLLRSRLPLAADPVQPTDGTHLRTRIPGGIELLGTTPDGRVAFAAAGGVFAADPGTVGLLAAVHMSFPVGLAEAAARSGERQASVERCRSLIEAGLVIALP</sequence>
<dbReference type="AlphaFoldDB" id="A0A5P2DYQ4"/>
<dbReference type="RefSeq" id="WP_150260547.1">
    <property type="nucleotide sequence ID" value="NZ_CP029189.1"/>
</dbReference>
<protein>
    <recommendedName>
        <fullName evidence="1">JmjC domain-containing protein</fullName>
    </recommendedName>
</protein>
<accession>A0A5P2DYQ4</accession>
<dbReference type="InterPro" id="IPR003347">
    <property type="entry name" value="JmjC_dom"/>
</dbReference>
<dbReference type="Proteomes" id="UP000324101">
    <property type="component" value="Chromosome"/>
</dbReference>
<gene>
    <name evidence="2" type="ORF">DEJ51_29245</name>
</gene>